<proteinExistence type="predicted"/>
<feature type="compositionally biased region" description="Low complexity" evidence="1">
    <location>
        <begin position="10"/>
        <end position="28"/>
    </location>
</feature>
<organism evidence="2 3">
    <name type="scientific">Rotaria sordida</name>
    <dbReference type="NCBI Taxonomy" id="392033"/>
    <lineage>
        <taxon>Eukaryota</taxon>
        <taxon>Metazoa</taxon>
        <taxon>Spiralia</taxon>
        <taxon>Gnathifera</taxon>
        <taxon>Rotifera</taxon>
        <taxon>Eurotatoria</taxon>
        <taxon>Bdelloidea</taxon>
        <taxon>Philodinida</taxon>
        <taxon>Philodinidae</taxon>
        <taxon>Rotaria</taxon>
    </lineage>
</organism>
<reference evidence="2" key="1">
    <citation type="submission" date="2021-02" db="EMBL/GenBank/DDBJ databases">
        <authorList>
            <person name="Nowell W R."/>
        </authorList>
    </citation>
    <scope>NUCLEOTIDE SEQUENCE</scope>
</reference>
<sequence>MNIENDGKDSYSLSTNQSQQSLTVTSTNETNTHVPMNVSPQEEQTFARLQPPDRNKRQRTDTSMIFNEDM</sequence>
<comment type="caution">
    <text evidence="2">The sequence shown here is derived from an EMBL/GenBank/DDBJ whole genome shotgun (WGS) entry which is preliminary data.</text>
</comment>
<feature type="compositionally biased region" description="Basic and acidic residues" evidence="1">
    <location>
        <begin position="51"/>
        <end position="60"/>
    </location>
</feature>
<evidence type="ECO:0000313" key="3">
    <source>
        <dbReference type="Proteomes" id="UP000663874"/>
    </source>
</evidence>
<evidence type="ECO:0000313" key="2">
    <source>
        <dbReference type="EMBL" id="CAF3735490.1"/>
    </source>
</evidence>
<dbReference type="AlphaFoldDB" id="A0A818X7G4"/>
<evidence type="ECO:0000256" key="1">
    <source>
        <dbReference type="SAM" id="MobiDB-lite"/>
    </source>
</evidence>
<feature type="compositionally biased region" description="Polar residues" evidence="1">
    <location>
        <begin position="61"/>
        <end position="70"/>
    </location>
</feature>
<feature type="compositionally biased region" description="Polar residues" evidence="1">
    <location>
        <begin position="29"/>
        <end position="44"/>
    </location>
</feature>
<name>A0A818X7G4_9BILA</name>
<dbReference type="Proteomes" id="UP000663874">
    <property type="component" value="Unassembled WGS sequence"/>
</dbReference>
<feature type="region of interest" description="Disordered" evidence="1">
    <location>
        <begin position="1"/>
        <end position="70"/>
    </location>
</feature>
<gene>
    <name evidence="2" type="ORF">FNK824_LOCUS11362</name>
</gene>
<dbReference type="EMBL" id="CAJOBE010001339">
    <property type="protein sequence ID" value="CAF3735490.1"/>
    <property type="molecule type" value="Genomic_DNA"/>
</dbReference>
<accession>A0A818X7G4</accession>
<protein>
    <submittedName>
        <fullName evidence="2">Uncharacterized protein</fullName>
    </submittedName>
</protein>